<dbReference type="Proteomes" id="UP000464787">
    <property type="component" value="Chromosome"/>
</dbReference>
<dbReference type="RefSeq" id="WP_160552906.1">
    <property type="nucleotide sequence ID" value="NZ_CP047650.1"/>
</dbReference>
<organism evidence="2 3">
    <name type="scientific">Xylophilus rhododendri</name>
    <dbReference type="NCBI Taxonomy" id="2697032"/>
    <lineage>
        <taxon>Bacteria</taxon>
        <taxon>Pseudomonadati</taxon>
        <taxon>Pseudomonadota</taxon>
        <taxon>Betaproteobacteria</taxon>
        <taxon>Burkholderiales</taxon>
        <taxon>Xylophilus</taxon>
    </lineage>
</organism>
<feature type="compositionally biased region" description="Basic and acidic residues" evidence="1">
    <location>
        <begin position="8"/>
        <end position="18"/>
    </location>
</feature>
<proteinExistence type="predicted"/>
<feature type="region of interest" description="Disordered" evidence="1">
    <location>
        <begin position="1"/>
        <end position="21"/>
    </location>
</feature>
<dbReference type="AlphaFoldDB" id="A0A857J8L9"/>
<evidence type="ECO:0000313" key="3">
    <source>
        <dbReference type="Proteomes" id="UP000464787"/>
    </source>
</evidence>
<protein>
    <submittedName>
        <fullName evidence="2">DUF4089 domain-containing protein</fullName>
    </submittedName>
</protein>
<accession>A0A857J8L9</accession>
<dbReference type="InterPro" id="IPR025148">
    <property type="entry name" value="AtzG-like"/>
</dbReference>
<dbReference type="EMBL" id="CP047650">
    <property type="protein sequence ID" value="QHI99125.1"/>
    <property type="molecule type" value="Genomic_DNA"/>
</dbReference>
<evidence type="ECO:0000256" key="1">
    <source>
        <dbReference type="SAM" id="MobiDB-lite"/>
    </source>
</evidence>
<name>A0A857J8L9_9BURK</name>
<reference evidence="2 3" key="1">
    <citation type="submission" date="2020-01" db="EMBL/GenBank/DDBJ databases">
        <title>Genome sequencing of strain KACC 21265.</title>
        <authorList>
            <person name="Heo J."/>
            <person name="Kim S.-J."/>
            <person name="Kim J.-S."/>
            <person name="Hong S.-B."/>
            <person name="Kwon S.-W."/>
        </authorList>
    </citation>
    <scope>NUCLEOTIDE SEQUENCE [LARGE SCALE GENOMIC DNA]</scope>
    <source>
        <strain evidence="2 3">KACC 21265</strain>
    </source>
</reference>
<keyword evidence="3" id="KW-1185">Reference proteome</keyword>
<dbReference type="KEGG" id="xyk:GT347_14705"/>
<dbReference type="Pfam" id="PF13318">
    <property type="entry name" value="AtzG-like"/>
    <property type="match status" value="1"/>
</dbReference>
<gene>
    <name evidence="2" type="ORF">GT347_14705</name>
</gene>
<evidence type="ECO:0000313" key="2">
    <source>
        <dbReference type="EMBL" id="QHI99125.1"/>
    </source>
</evidence>
<sequence length="79" mass="8764">MNTQNLAREMKTMHEQPSADRQAAIDRLLSTTLEVFGLPARAPWHEDVRFFVGVIADCAALVQSVDLGDRAEPAPVYQP</sequence>